<evidence type="ECO:0000256" key="1">
    <source>
        <dbReference type="SAM" id="MobiDB-lite"/>
    </source>
</evidence>
<dbReference type="EMBL" id="JAINUG010000096">
    <property type="protein sequence ID" value="KAJ8397651.1"/>
    <property type="molecule type" value="Genomic_DNA"/>
</dbReference>
<proteinExistence type="predicted"/>
<evidence type="ECO:0000313" key="3">
    <source>
        <dbReference type="Proteomes" id="UP001221898"/>
    </source>
</evidence>
<reference evidence="2" key="1">
    <citation type="journal article" date="2023" name="Science">
        <title>Genome structures resolve the early diversification of teleost fishes.</title>
        <authorList>
            <person name="Parey E."/>
            <person name="Louis A."/>
            <person name="Montfort J."/>
            <person name="Bouchez O."/>
            <person name="Roques C."/>
            <person name="Iampietro C."/>
            <person name="Lluch J."/>
            <person name="Castinel A."/>
            <person name="Donnadieu C."/>
            <person name="Desvignes T."/>
            <person name="Floi Bucao C."/>
            <person name="Jouanno E."/>
            <person name="Wen M."/>
            <person name="Mejri S."/>
            <person name="Dirks R."/>
            <person name="Jansen H."/>
            <person name="Henkel C."/>
            <person name="Chen W.J."/>
            <person name="Zahm M."/>
            <person name="Cabau C."/>
            <person name="Klopp C."/>
            <person name="Thompson A.W."/>
            <person name="Robinson-Rechavi M."/>
            <person name="Braasch I."/>
            <person name="Lecointre G."/>
            <person name="Bobe J."/>
            <person name="Postlethwait J.H."/>
            <person name="Berthelot C."/>
            <person name="Roest Crollius H."/>
            <person name="Guiguen Y."/>
        </authorList>
    </citation>
    <scope>NUCLEOTIDE SEQUENCE</scope>
    <source>
        <strain evidence="2">NC1722</strain>
    </source>
</reference>
<keyword evidence="3" id="KW-1185">Reference proteome</keyword>
<sequence length="114" mass="12653">MSQQLQQHHPPTPHLMNKLQQQAKEPGQPWPGDEPPPSESRGHGQLHVKFKPRRLPAQHDFDTARCVPQSRSRRHDFVRPARGNRTQRSCGGDVSISGVRGGAALAFLPDGSDI</sequence>
<feature type="region of interest" description="Disordered" evidence="1">
    <location>
        <begin position="1"/>
        <end position="98"/>
    </location>
</feature>
<feature type="compositionally biased region" description="Basic residues" evidence="1">
    <location>
        <begin position="44"/>
        <end position="56"/>
    </location>
</feature>
<dbReference type="AlphaFoldDB" id="A0AAD7S7Y6"/>
<feature type="compositionally biased region" description="Pro residues" evidence="1">
    <location>
        <begin position="28"/>
        <end position="38"/>
    </location>
</feature>
<name>A0AAD7S7Y6_9TELE</name>
<comment type="caution">
    <text evidence="2">The sequence shown here is derived from an EMBL/GenBank/DDBJ whole genome shotgun (WGS) entry which is preliminary data.</text>
</comment>
<protein>
    <submittedName>
        <fullName evidence="2">Uncharacterized protein</fullName>
    </submittedName>
</protein>
<dbReference type="Proteomes" id="UP001221898">
    <property type="component" value="Unassembled WGS sequence"/>
</dbReference>
<gene>
    <name evidence="2" type="ORF">AAFF_G00436500</name>
</gene>
<accession>A0AAD7S7Y6</accession>
<organism evidence="2 3">
    <name type="scientific">Aldrovandia affinis</name>
    <dbReference type="NCBI Taxonomy" id="143900"/>
    <lineage>
        <taxon>Eukaryota</taxon>
        <taxon>Metazoa</taxon>
        <taxon>Chordata</taxon>
        <taxon>Craniata</taxon>
        <taxon>Vertebrata</taxon>
        <taxon>Euteleostomi</taxon>
        <taxon>Actinopterygii</taxon>
        <taxon>Neopterygii</taxon>
        <taxon>Teleostei</taxon>
        <taxon>Notacanthiformes</taxon>
        <taxon>Halosauridae</taxon>
        <taxon>Aldrovandia</taxon>
    </lineage>
</organism>
<evidence type="ECO:0000313" key="2">
    <source>
        <dbReference type="EMBL" id="KAJ8397651.1"/>
    </source>
</evidence>